<comment type="caution">
    <text evidence="6">The sequence shown here is derived from an EMBL/GenBank/DDBJ whole genome shotgun (WGS) entry which is preliminary data.</text>
</comment>
<organism evidence="6 7">
    <name type="scientific">Chitinophaga pinensis</name>
    <dbReference type="NCBI Taxonomy" id="79329"/>
    <lineage>
        <taxon>Bacteria</taxon>
        <taxon>Pseudomonadati</taxon>
        <taxon>Bacteroidota</taxon>
        <taxon>Chitinophagia</taxon>
        <taxon>Chitinophagales</taxon>
        <taxon>Chitinophagaceae</taxon>
        <taxon>Chitinophaga</taxon>
    </lineage>
</organism>
<feature type="transmembrane region" description="Helical" evidence="4">
    <location>
        <begin position="172"/>
        <end position="190"/>
    </location>
</feature>
<gene>
    <name evidence="6" type="ORF">FEF09_10270</name>
</gene>
<evidence type="ECO:0000256" key="2">
    <source>
        <dbReference type="ARBA" id="ARBA00022989"/>
    </source>
</evidence>
<reference evidence="6 7" key="1">
    <citation type="submission" date="2019-08" db="EMBL/GenBank/DDBJ databases">
        <title>Whole genome sequencing of chitin degrading bacteria Chitinophaga pinensis YS16.</title>
        <authorList>
            <person name="Singh R.P."/>
            <person name="Manchanda G."/>
            <person name="Maurya I.K."/>
            <person name="Joshi N.K."/>
            <person name="Srivastava A.K."/>
        </authorList>
    </citation>
    <scope>NUCLEOTIDE SEQUENCE [LARGE SCALE GENOMIC DNA]</scope>
    <source>
        <strain evidence="6 7">YS-16</strain>
    </source>
</reference>
<protein>
    <submittedName>
        <fullName evidence="6">MFS transporter</fullName>
    </submittedName>
</protein>
<dbReference type="Proteomes" id="UP000318815">
    <property type="component" value="Unassembled WGS sequence"/>
</dbReference>
<keyword evidence="7" id="KW-1185">Reference proteome</keyword>
<feature type="transmembrane region" description="Helical" evidence="4">
    <location>
        <begin position="257"/>
        <end position="275"/>
    </location>
</feature>
<feature type="transmembrane region" description="Helical" evidence="4">
    <location>
        <begin position="54"/>
        <end position="74"/>
    </location>
</feature>
<keyword evidence="3 4" id="KW-0472">Membrane</keyword>
<dbReference type="SUPFAM" id="SSF103473">
    <property type="entry name" value="MFS general substrate transporter"/>
    <property type="match status" value="1"/>
</dbReference>
<feature type="domain" description="Major facilitator superfamily (MFS) profile" evidence="5">
    <location>
        <begin position="1"/>
        <end position="396"/>
    </location>
</feature>
<feature type="transmembrane region" description="Helical" evidence="4">
    <location>
        <begin position="86"/>
        <end position="108"/>
    </location>
</feature>
<dbReference type="EMBL" id="VOHS01000008">
    <property type="protein sequence ID" value="TWW00428.1"/>
    <property type="molecule type" value="Genomic_DNA"/>
</dbReference>
<dbReference type="AlphaFoldDB" id="A0A5C6LV32"/>
<keyword evidence="1 4" id="KW-0812">Transmembrane</keyword>
<evidence type="ECO:0000259" key="5">
    <source>
        <dbReference type="PROSITE" id="PS50850"/>
    </source>
</evidence>
<dbReference type="Pfam" id="PF07690">
    <property type="entry name" value="MFS_1"/>
    <property type="match status" value="1"/>
</dbReference>
<evidence type="ECO:0000256" key="3">
    <source>
        <dbReference type="ARBA" id="ARBA00023136"/>
    </source>
</evidence>
<feature type="transmembrane region" description="Helical" evidence="4">
    <location>
        <begin position="372"/>
        <end position="391"/>
    </location>
</feature>
<keyword evidence="2 4" id="KW-1133">Transmembrane helix</keyword>
<dbReference type="InterPro" id="IPR036259">
    <property type="entry name" value="MFS_trans_sf"/>
</dbReference>
<name>A0A5C6LV32_9BACT</name>
<dbReference type="PROSITE" id="PS50850">
    <property type="entry name" value="MFS"/>
    <property type="match status" value="1"/>
</dbReference>
<feature type="transmembrane region" description="Helical" evidence="4">
    <location>
        <begin position="142"/>
        <end position="160"/>
    </location>
</feature>
<feature type="transmembrane region" description="Helical" evidence="4">
    <location>
        <begin position="21"/>
        <end position="42"/>
    </location>
</feature>
<accession>A0A5C6LV32</accession>
<feature type="transmembrane region" description="Helical" evidence="4">
    <location>
        <begin position="224"/>
        <end position="245"/>
    </location>
</feature>
<evidence type="ECO:0000256" key="1">
    <source>
        <dbReference type="ARBA" id="ARBA00022692"/>
    </source>
</evidence>
<evidence type="ECO:0000313" key="7">
    <source>
        <dbReference type="Proteomes" id="UP000318815"/>
    </source>
</evidence>
<dbReference type="GO" id="GO:0022857">
    <property type="term" value="F:transmembrane transporter activity"/>
    <property type="evidence" value="ECO:0007669"/>
    <property type="project" value="InterPro"/>
</dbReference>
<evidence type="ECO:0000256" key="4">
    <source>
        <dbReference type="SAM" id="Phobius"/>
    </source>
</evidence>
<dbReference type="OrthoDB" id="9815356at2"/>
<dbReference type="PANTHER" id="PTHR42910:SF1">
    <property type="entry name" value="MAJOR FACILITATOR SUPERFAMILY (MFS) PROFILE DOMAIN-CONTAINING PROTEIN"/>
    <property type="match status" value="1"/>
</dbReference>
<dbReference type="CDD" id="cd17324">
    <property type="entry name" value="MFS_NepI_like"/>
    <property type="match status" value="1"/>
</dbReference>
<evidence type="ECO:0000313" key="6">
    <source>
        <dbReference type="EMBL" id="TWW00428.1"/>
    </source>
</evidence>
<dbReference type="PANTHER" id="PTHR42910">
    <property type="entry name" value="TRANSPORTER SCO4007-RELATED"/>
    <property type="match status" value="1"/>
</dbReference>
<dbReference type="InterPro" id="IPR011701">
    <property type="entry name" value="MFS"/>
</dbReference>
<feature type="transmembrane region" description="Helical" evidence="4">
    <location>
        <begin position="114"/>
        <end position="135"/>
    </location>
</feature>
<dbReference type="InterPro" id="IPR020846">
    <property type="entry name" value="MFS_dom"/>
</dbReference>
<sequence>MRLYQKSQGMEQKHLGKGDTAFMAACAGLIVANIYYCQPLIVLMAKEWGLHESIAGRVTYLTQIGYAMGLLLLVPLGDILERRKQILFGTGAAIVALLMAATAQNFIILQIASVLIGVCSIIPQLILPLGATLAADHKRGSTIGAIMAGLLVGILASRSLSGAIGSLYGWRAMYYIAAAVCAILMVLMRLRFPVSRPSFNGNYGQLMKSVAHYAMTQPLLRQAAVTNALSFAVLSAFWVTMVLFLSAAPFGYKSFEIGLFGLAGAAGALAAPLVGKISDGRDPRNNIIIGLVCELLSFIGFYFTGSSIFLLLAGIIILDVGHQAVQVTNQTIIYSIMPEARNRFNTVFMTSTFIGGATGSAMGLFLWNIGHWPAVCLGCSAIITVNILLFFRNKAKAARDAAVEMALQKI</sequence>
<dbReference type="Gene3D" id="1.20.1250.20">
    <property type="entry name" value="MFS general substrate transporter like domains"/>
    <property type="match status" value="2"/>
</dbReference>
<proteinExistence type="predicted"/>